<dbReference type="AlphaFoldDB" id="A0A2X4XCQ0"/>
<evidence type="ECO:0000313" key="1">
    <source>
        <dbReference type="EMBL" id="SQI34364.1"/>
    </source>
</evidence>
<reference evidence="1 2" key="1">
    <citation type="submission" date="2018-06" db="EMBL/GenBank/DDBJ databases">
        <authorList>
            <consortium name="Pathogen Informatics"/>
            <person name="Doyle S."/>
        </authorList>
    </citation>
    <scope>NUCLEOTIDE SEQUENCE [LARGE SCALE GENOMIC DNA]</scope>
    <source>
        <strain evidence="1 2">NCTC12961</strain>
    </source>
</reference>
<dbReference type="EMBL" id="LS483469">
    <property type="protein sequence ID" value="SQI34364.1"/>
    <property type="molecule type" value="Genomic_DNA"/>
</dbReference>
<sequence length="73" mass="8544">MANLIINSIGRGPIEPFCEFSHFSVSSMKIAYGEMFLTFLLLPLNYKTLRPHRYKGYGNNRMILITECDREKR</sequence>
<protein>
    <submittedName>
        <fullName evidence="1">Uncharacterized protein</fullName>
    </submittedName>
</protein>
<dbReference type="Proteomes" id="UP000248897">
    <property type="component" value="Chromosome 1"/>
</dbReference>
<gene>
    <name evidence="1" type="ORF">NCTC12961_01679</name>
</gene>
<name>A0A2X4XCQ0_SERPL</name>
<accession>A0A2X4XCQ0</accession>
<organism evidence="1 2">
    <name type="scientific">Serratia plymuthica</name>
    <dbReference type="NCBI Taxonomy" id="82996"/>
    <lineage>
        <taxon>Bacteria</taxon>
        <taxon>Pseudomonadati</taxon>
        <taxon>Pseudomonadota</taxon>
        <taxon>Gammaproteobacteria</taxon>
        <taxon>Enterobacterales</taxon>
        <taxon>Yersiniaceae</taxon>
        <taxon>Serratia</taxon>
    </lineage>
</organism>
<proteinExistence type="predicted"/>
<evidence type="ECO:0000313" key="2">
    <source>
        <dbReference type="Proteomes" id="UP000248897"/>
    </source>
</evidence>